<organism evidence="1 2">
    <name type="scientific">Staurois parvus</name>
    <dbReference type="NCBI Taxonomy" id="386267"/>
    <lineage>
        <taxon>Eukaryota</taxon>
        <taxon>Metazoa</taxon>
        <taxon>Chordata</taxon>
        <taxon>Craniata</taxon>
        <taxon>Vertebrata</taxon>
        <taxon>Euteleostomi</taxon>
        <taxon>Amphibia</taxon>
        <taxon>Batrachia</taxon>
        <taxon>Anura</taxon>
        <taxon>Neobatrachia</taxon>
        <taxon>Ranoidea</taxon>
        <taxon>Ranidae</taxon>
        <taxon>Staurois</taxon>
    </lineage>
</organism>
<protein>
    <submittedName>
        <fullName evidence="1">Uncharacterized protein</fullName>
    </submittedName>
</protein>
<comment type="caution">
    <text evidence="1">The sequence shown here is derived from an EMBL/GenBank/DDBJ whole genome shotgun (WGS) entry which is preliminary data.</text>
</comment>
<evidence type="ECO:0000313" key="2">
    <source>
        <dbReference type="Proteomes" id="UP001162483"/>
    </source>
</evidence>
<dbReference type="EMBL" id="CATNWA010003004">
    <property type="protein sequence ID" value="CAI9544318.1"/>
    <property type="molecule type" value="Genomic_DNA"/>
</dbReference>
<reference evidence="1" key="1">
    <citation type="submission" date="2023-05" db="EMBL/GenBank/DDBJ databases">
        <authorList>
            <person name="Stuckert A."/>
        </authorList>
    </citation>
    <scope>NUCLEOTIDE SEQUENCE</scope>
</reference>
<name>A0ABN9B9R0_9NEOB</name>
<gene>
    <name evidence="1" type="ORF">SPARVUS_LOCUS2455062</name>
</gene>
<accession>A0ABN9B9R0</accession>
<evidence type="ECO:0000313" key="1">
    <source>
        <dbReference type="EMBL" id="CAI9544318.1"/>
    </source>
</evidence>
<proteinExistence type="predicted"/>
<sequence length="79" mass="8787">MAARCLIAFYPPYSRYTATGQHGCTKSRIYTWLSITGSCPVITHRHPVIAEDLRQGGGYVRTVSKQNCSPSYQLVHTAL</sequence>
<dbReference type="Proteomes" id="UP001162483">
    <property type="component" value="Unassembled WGS sequence"/>
</dbReference>
<keyword evidence="2" id="KW-1185">Reference proteome</keyword>